<dbReference type="PANTHER" id="PTHR48050">
    <property type="entry name" value="STEROL 3-BETA-GLUCOSYLTRANSFERASE"/>
    <property type="match status" value="1"/>
</dbReference>
<proteinExistence type="predicted"/>
<dbReference type="InterPro" id="IPR002213">
    <property type="entry name" value="UDP_glucos_trans"/>
</dbReference>
<evidence type="ECO:0000259" key="1">
    <source>
        <dbReference type="Pfam" id="PF06722"/>
    </source>
</evidence>
<dbReference type="GO" id="GO:0016740">
    <property type="term" value="F:transferase activity"/>
    <property type="evidence" value="ECO:0007669"/>
    <property type="project" value="UniProtKB-KW"/>
</dbReference>
<reference evidence="2 3" key="1">
    <citation type="journal article" date="2020" name="Antonie Van Leeuwenhoek">
        <title>Stenotrophomonas cyclobalanopsidis sp. nov., isolated from the leaf spot disease of Cyclobalanopsis patelliformis.</title>
        <authorList>
            <person name="Bian D.R."/>
            <person name="Xue H."/>
            <person name="Piao C.G."/>
            <person name="Li Y."/>
        </authorList>
    </citation>
    <scope>NUCLEOTIDE SEQUENCE [LARGE SCALE GENOMIC DNA]</scope>
    <source>
        <strain evidence="2 3">TPQG1-4</strain>
    </source>
</reference>
<dbReference type="InterPro" id="IPR050426">
    <property type="entry name" value="Glycosyltransferase_28"/>
</dbReference>
<evidence type="ECO:0000313" key="2">
    <source>
        <dbReference type="EMBL" id="KAA9003636.1"/>
    </source>
</evidence>
<sequence>MKIELLAPPYSGHLHPILAIARQLQPQHDVTVLSTPGAQAAISASGLNGGVLLSADQEAALWQIANPPKPVKANPLRLHAQLTQALRLMEQMRQALQQRWQHARPDLAIVDFTLPPAGLLAAELGIRWWTSLPSPCVLDCVDGPPPYLGGQGPARTGWQALQHAGGRQLTRLFKRGVHAWQRSAMQRLGVPSIYRSDGSERVYSDECILALGVPELEFPRTWPRALQFIGPMLHTPASTHAAPPFVDGARHLLVTAGTHQDWIKPRLAEAAATLAALHPQWQIHVSDGHQHETSDALQPLPNLHRLPFVDYARHLHRYDCVLHHGGAGVMYHALRAGVPSLVHPLDYDQFDHAARLQDAGAGLWLRDLDQLPALFARALQPDAFPGLAALQAAVQRHLAVEAVLDRVESLR</sequence>
<comment type="caution">
    <text evidence="2">The sequence shown here is derived from an EMBL/GenBank/DDBJ whole genome shotgun (WGS) entry which is preliminary data.</text>
</comment>
<keyword evidence="2" id="KW-0808">Transferase</keyword>
<name>A0ABQ6T4U1_9GAMM</name>
<gene>
    <name evidence="2" type="ORF">FJU31_01830</name>
</gene>
<feature type="domain" description="Erythromycin biosynthesis protein CIII-like C-terminal" evidence="1">
    <location>
        <begin position="295"/>
        <end position="379"/>
    </location>
</feature>
<dbReference type="InterPro" id="IPR010610">
    <property type="entry name" value="EryCIII-like_C"/>
</dbReference>
<accession>A0ABQ6T4U1</accession>
<dbReference type="Proteomes" id="UP000326367">
    <property type="component" value="Unassembled WGS sequence"/>
</dbReference>
<keyword evidence="3" id="KW-1185">Reference proteome</keyword>
<dbReference type="EMBL" id="VYKI01000002">
    <property type="protein sequence ID" value="KAA9003636.1"/>
    <property type="molecule type" value="Genomic_DNA"/>
</dbReference>
<dbReference type="CDD" id="cd03784">
    <property type="entry name" value="GT1_Gtf-like"/>
    <property type="match status" value="1"/>
</dbReference>
<dbReference type="RefSeq" id="WP_150453271.1">
    <property type="nucleotide sequence ID" value="NZ_VYKI01000002.1"/>
</dbReference>
<organism evidence="2 3">
    <name type="scientific">Stenotrophomonas cyclobalanopsidis</name>
    <dbReference type="NCBI Taxonomy" id="2771362"/>
    <lineage>
        <taxon>Bacteria</taxon>
        <taxon>Pseudomonadati</taxon>
        <taxon>Pseudomonadota</taxon>
        <taxon>Gammaproteobacteria</taxon>
        <taxon>Lysobacterales</taxon>
        <taxon>Lysobacteraceae</taxon>
        <taxon>Stenotrophomonas</taxon>
    </lineage>
</organism>
<evidence type="ECO:0000313" key="3">
    <source>
        <dbReference type="Proteomes" id="UP000326367"/>
    </source>
</evidence>
<dbReference type="Pfam" id="PF06722">
    <property type="entry name" value="EryCIII-like_C"/>
    <property type="match status" value="1"/>
</dbReference>
<dbReference type="PANTHER" id="PTHR48050:SF13">
    <property type="entry name" value="STEROL 3-BETA-GLUCOSYLTRANSFERASE UGT80A2"/>
    <property type="match status" value="1"/>
</dbReference>
<dbReference type="SUPFAM" id="SSF53756">
    <property type="entry name" value="UDP-Glycosyltransferase/glycogen phosphorylase"/>
    <property type="match status" value="1"/>
</dbReference>
<dbReference type="Gene3D" id="3.40.50.2000">
    <property type="entry name" value="Glycogen Phosphorylase B"/>
    <property type="match status" value="2"/>
</dbReference>
<protein>
    <submittedName>
        <fullName evidence="2">Glycosyl transferase</fullName>
    </submittedName>
</protein>